<keyword evidence="1" id="KW-0472">Membrane</keyword>
<dbReference type="KEGG" id="mod:AS202_03400"/>
<organism evidence="2 3">
    <name type="scientific">Myroides odoratimimus</name>
    <dbReference type="NCBI Taxonomy" id="76832"/>
    <lineage>
        <taxon>Bacteria</taxon>
        <taxon>Pseudomonadati</taxon>
        <taxon>Bacteroidota</taxon>
        <taxon>Flavobacteriia</taxon>
        <taxon>Flavobacteriales</taxon>
        <taxon>Flavobacteriaceae</taxon>
        <taxon>Myroides</taxon>
    </lineage>
</organism>
<proteinExistence type="predicted"/>
<dbReference type="AlphaFoldDB" id="A0AAI8C349"/>
<evidence type="ECO:0008006" key="4">
    <source>
        <dbReference type="Google" id="ProtNLM"/>
    </source>
</evidence>
<gene>
    <name evidence="2" type="ORF">AS202_03400</name>
</gene>
<feature type="transmembrane region" description="Helical" evidence="1">
    <location>
        <begin position="6"/>
        <end position="26"/>
    </location>
</feature>
<accession>A0AAI8C349</accession>
<dbReference type="EMBL" id="CP013690">
    <property type="protein sequence ID" value="ALU25259.1"/>
    <property type="molecule type" value="Genomic_DNA"/>
</dbReference>
<keyword evidence="1" id="KW-0812">Transmembrane</keyword>
<protein>
    <recommendedName>
        <fullName evidence="4">Holin</fullName>
    </recommendedName>
</protein>
<evidence type="ECO:0000256" key="1">
    <source>
        <dbReference type="SAM" id="Phobius"/>
    </source>
</evidence>
<evidence type="ECO:0000313" key="3">
    <source>
        <dbReference type="Proteomes" id="UP000069030"/>
    </source>
</evidence>
<dbReference type="RefSeq" id="WP_058699115.1">
    <property type="nucleotide sequence ID" value="NZ_CP013690.1"/>
</dbReference>
<evidence type="ECO:0000313" key="2">
    <source>
        <dbReference type="EMBL" id="ALU25259.1"/>
    </source>
</evidence>
<keyword evidence="1" id="KW-1133">Transmembrane helix</keyword>
<sequence length="98" mass="10621">MKFLQSIGIELVLLLAGIAGGFVSLTSKPKNMTRMQQIGTVISGGLTANYLTPLVAEWWGSSEQALYGLAFALGYSGMKSLELVFKILNTKLHTKQDL</sequence>
<dbReference type="Proteomes" id="UP000069030">
    <property type="component" value="Chromosome"/>
</dbReference>
<name>A0AAI8C349_9FLAO</name>
<reference evidence="2 3" key="1">
    <citation type="journal article" date="2016" name="J. Zhejiang Univ. Sci. B">
        <title>Antibiotic resistance mechanisms of Myroides sp.</title>
        <authorList>
            <person name="Hu S."/>
            <person name="Yuan S."/>
            <person name="Qu H."/>
            <person name="Jiang T."/>
            <person name="Zhou Y."/>
            <person name="Wang M."/>
            <person name="Ming D."/>
        </authorList>
    </citation>
    <scope>NUCLEOTIDE SEQUENCE [LARGE SCALE GENOMIC DNA]</scope>
    <source>
        <strain evidence="2 3">PR63039</strain>
    </source>
</reference>